<dbReference type="EMBL" id="BSNF01000006">
    <property type="protein sequence ID" value="GLQ06726.1"/>
    <property type="molecule type" value="Genomic_DNA"/>
</dbReference>
<organism evidence="1 2">
    <name type="scientific">Sneathiella chinensis</name>
    <dbReference type="NCBI Taxonomy" id="349750"/>
    <lineage>
        <taxon>Bacteria</taxon>
        <taxon>Pseudomonadati</taxon>
        <taxon>Pseudomonadota</taxon>
        <taxon>Alphaproteobacteria</taxon>
        <taxon>Sneathiellales</taxon>
        <taxon>Sneathiellaceae</taxon>
        <taxon>Sneathiella</taxon>
    </lineage>
</organism>
<dbReference type="RefSeq" id="WP_169560866.1">
    <property type="nucleotide sequence ID" value="NZ_BSNF01000006.1"/>
</dbReference>
<protein>
    <recommendedName>
        <fullName evidence="3">DUF2817 domain-containing protein</fullName>
    </recommendedName>
</protein>
<gene>
    <name evidence="1" type="ORF">GCM10007924_19470</name>
</gene>
<name>A0ABQ5U5R6_9PROT</name>
<dbReference type="CDD" id="cd06233">
    <property type="entry name" value="M14-like"/>
    <property type="match status" value="1"/>
</dbReference>
<dbReference type="Proteomes" id="UP001161409">
    <property type="component" value="Unassembled WGS sequence"/>
</dbReference>
<accession>A0ABQ5U5R6</accession>
<dbReference type="Pfam" id="PF10994">
    <property type="entry name" value="DUF2817"/>
    <property type="match status" value="1"/>
</dbReference>
<reference evidence="1" key="1">
    <citation type="journal article" date="2014" name="Int. J. Syst. Evol. Microbiol.">
        <title>Complete genome of a new Firmicutes species belonging to the dominant human colonic microbiota ('Ruminococcus bicirculans') reveals two chromosomes and a selective capacity to utilize plant glucans.</title>
        <authorList>
            <consortium name="NISC Comparative Sequencing Program"/>
            <person name="Wegmann U."/>
            <person name="Louis P."/>
            <person name="Goesmann A."/>
            <person name="Henrissat B."/>
            <person name="Duncan S.H."/>
            <person name="Flint H.J."/>
        </authorList>
    </citation>
    <scope>NUCLEOTIDE SEQUENCE</scope>
    <source>
        <strain evidence="1">NBRC 103408</strain>
    </source>
</reference>
<evidence type="ECO:0000313" key="2">
    <source>
        <dbReference type="Proteomes" id="UP001161409"/>
    </source>
</evidence>
<sequence length="360" mass="39424">MTVSRHFSATYSEARTKFLDACADRNLDVESHLNDRAKGAEGEDLFMDVARIGPQSARKILIISSATHGGEGFCGSGIQIGLLREGYFTDLPADTAVLFIHAINPYGFSHVRRVNEDNIDLNRNFRDFSKPLPDNAAYREVHPMVLPADWDGPAREKAEADIQDYIARHDLFTFQSAVTSGQHVHADGVFYGGTAPSWSNDTLRAVVKQHAADAEHVASLDLHTGLGPYGFGELIYVGDPNGVERAMNWYDGEVTSPDAGTSTSPVVEGSINFGISESSPKATHTCVAIEYGTIPVLEVLGALRADNWLYIHGDLDSDLGRSIKKQVRDAFYCDKDDWKEMVCKRANETVTKALKGLEAS</sequence>
<dbReference type="Gene3D" id="3.40.630.10">
    <property type="entry name" value="Zn peptidases"/>
    <property type="match status" value="1"/>
</dbReference>
<dbReference type="InterPro" id="IPR021259">
    <property type="entry name" value="DUF2817"/>
</dbReference>
<evidence type="ECO:0000313" key="1">
    <source>
        <dbReference type="EMBL" id="GLQ06726.1"/>
    </source>
</evidence>
<comment type="caution">
    <text evidence="1">The sequence shown here is derived from an EMBL/GenBank/DDBJ whole genome shotgun (WGS) entry which is preliminary data.</text>
</comment>
<evidence type="ECO:0008006" key="3">
    <source>
        <dbReference type="Google" id="ProtNLM"/>
    </source>
</evidence>
<dbReference type="SUPFAM" id="SSF53187">
    <property type="entry name" value="Zn-dependent exopeptidases"/>
    <property type="match status" value="1"/>
</dbReference>
<reference evidence="1" key="2">
    <citation type="submission" date="2023-01" db="EMBL/GenBank/DDBJ databases">
        <title>Draft genome sequence of Sneathiella chinensis strain NBRC 103408.</title>
        <authorList>
            <person name="Sun Q."/>
            <person name="Mori K."/>
        </authorList>
    </citation>
    <scope>NUCLEOTIDE SEQUENCE</scope>
    <source>
        <strain evidence="1">NBRC 103408</strain>
    </source>
</reference>
<proteinExistence type="predicted"/>
<keyword evidence="2" id="KW-1185">Reference proteome</keyword>